<organism evidence="1 2">
    <name type="scientific">Saccharothrix espanaensis (strain ATCC 51144 / DSM 44229 / JCM 9112 / NBRC 15066 / NRRL 15764)</name>
    <dbReference type="NCBI Taxonomy" id="1179773"/>
    <lineage>
        <taxon>Bacteria</taxon>
        <taxon>Bacillati</taxon>
        <taxon>Actinomycetota</taxon>
        <taxon>Actinomycetes</taxon>
        <taxon>Pseudonocardiales</taxon>
        <taxon>Pseudonocardiaceae</taxon>
        <taxon>Saccharothrix</taxon>
    </lineage>
</organism>
<dbReference type="BioCyc" id="SESP1179773:BN6_RS22535-MONOMER"/>
<accession>K0JVP9</accession>
<reference evidence="1 2" key="1">
    <citation type="journal article" date="2012" name="BMC Genomics">
        <title>Complete genome sequence of Saccharothrix espanaensis DSM 44229T and comparison to the other completely sequenced Pseudonocardiaceae.</title>
        <authorList>
            <person name="Strobel T."/>
            <person name="Al-Dilaimi A."/>
            <person name="Blom J."/>
            <person name="Gessner A."/>
            <person name="Kalinowski J."/>
            <person name="Luzhetska M."/>
            <person name="Puhler A."/>
            <person name="Szczepanowski R."/>
            <person name="Bechthold A."/>
            <person name="Ruckert C."/>
        </authorList>
    </citation>
    <scope>NUCLEOTIDE SEQUENCE [LARGE SCALE GENOMIC DNA]</scope>
    <source>
        <strain evidence="2">ATCC 51144 / DSM 44229 / JCM 9112 / NBRC 15066 / NRRL 15764</strain>
    </source>
</reference>
<evidence type="ECO:0000313" key="1">
    <source>
        <dbReference type="EMBL" id="CCH31935.1"/>
    </source>
</evidence>
<dbReference type="RefSeq" id="WP_015102047.1">
    <property type="nucleotide sequence ID" value="NC_019673.1"/>
</dbReference>
<dbReference type="OrthoDB" id="7574447at2"/>
<dbReference type="Proteomes" id="UP000006281">
    <property type="component" value="Chromosome"/>
</dbReference>
<dbReference type="AlphaFoldDB" id="K0JVP9"/>
<name>K0JVP9_SACES</name>
<dbReference type="STRING" id="1179773.BN6_46550"/>
<proteinExistence type="predicted"/>
<dbReference type="HOGENOM" id="CLU_2011335_0_0_11"/>
<keyword evidence="2" id="KW-1185">Reference proteome</keyword>
<sequence length="128" mass="15349">MAEDNSIIEVESWNIREGVDPAEYHEGMRTWFRWVADHRAELFPEWKGASYYHEVDPATLTPTGRYTLLFEYHSEAERRAYKERRKDWSGPYAEYKKVDPYEPFLDNVTLNFWEPVERGLWLPGQSRS</sequence>
<evidence type="ECO:0008006" key="3">
    <source>
        <dbReference type="Google" id="ProtNLM"/>
    </source>
</evidence>
<dbReference type="EMBL" id="HE804045">
    <property type="protein sequence ID" value="CCH31935.1"/>
    <property type="molecule type" value="Genomic_DNA"/>
</dbReference>
<protein>
    <recommendedName>
        <fullName evidence="3">NIPSNAP domain-containing protein</fullName>
    </recommendedName>
</protein>
<evidence type="ECO:0000313" key="2">
    <source>
        <dbReference type="Proteomes" id="UP000006281"/>
    </source>
</evidence>
<dbReference type="PATRIC" id="fig|1179773.3.peg.4665"/>
<dbReference type="KEGG" id="sesp:BN6_46550"/>
<gene>
    <name evidence="1" type="ordered locus">BN6_46550</name>
</gene>
<dbReference type="eggNOG" id="ENOG5033FS5">
    <property type="taxonomic scope" value="Bacteria"/>
</dbReference>